<sequence length="419" mass="43847">MTLDTPTSRHADDEVSLDEAALTPDGTAPADGTPVTDEVSVEATGPDGSGDGPHREVVVGLLADPGLASDLVARVAEDLPDALDGAVSGYRWRIETAGGPVGLDAEGLLPMLRRGSRLRQEHGWDVVVLVTDLPRRAGTQPLVSDYGSDEGVGLVSLPALGAVWLRRRLRRAVVDLVAHGLIGPRAAEPVDGPRRRRHLSPPIARIASEEEGIDSHLALQGTRGTLRLLGGLVRANRPWRLVPSLSKAMAAAAAGAAFGVFYSNIWGLAAALSPVRLGVVAAIAITAMAVWLIVDNGLWERAAARVHRSEATLFNAATTATIGLGVACMAALLMIFTTLAALLVIPPALLPGPDTWPEVAWCYLRLGVLSGSMGIVAGALGSGLTSPDAVRQAAYSTREQQRRALIDEEEPNAQVADEA</sequence>
<dbReference type="RefSeq" id="WP_337697557.1">
    <property type="nucleotide sequence ID" value="NZ_JBBEGN010000017.1"/>
</dbReference>
<feature type="transmembrane region" description="Helical" evidence="2">
    <location>
        <begin position="275"/>
        <end position="294"/>
    </location>
</feature>
<keyword evidence="2" id="KW-0812">Transmembrane</keyword>
<keyword evidence="2" id="KW-1133">Transmembrane helix</keyword>
<feature type="compositionally biased region" description="Acidic residues" evidence="1">
    <location>
        <begin position="407"/>
        <end position="419"/>
    </location>
</feature>
<dbReference type="Proteomes" id="UP001385809">
    <property type="component" value="Unassembled WGS sequence"/>
</dbReference>
<keyword evidence="2" id="KW-0472">Membrane</keyword>
<feature type="region of interest" description="Disordered" evidence="1">
    <location>
        <begin position="400"/>
        <end position="419"/>
    </location>
</feature>
<evidence type="ECO:0000313" key="3">
    <source>
        <dbReference type="EMBL" id="MEJ2870985.1"/>
    </source>
</evidence>
<organism evidence="3 4">
    <name type="scientific">Actinomycetospora aurantiaca</name>
    <dbReference type="NCBI Taxonomy" id="3129233"/>
    <lineage>
        <taxon>Bacteria</taxon>
        <taxon>Bacillati</taxon>
        <taxon>Actinomycetota</taxon>
        <taxon>Actinomycetes</taxon>
        <taxon>Pseudonocardiales</taxon>
        <taxon>Pseudonocardiaceae</taxon>
        <taxon>Actinomycetospora</taxon>
    </lineage>
</organism>
<feature type="transmembrane region" description="Helical" evidence="2">
    <location>
        <begin position="363"/>
        <end position="384"/>
    </location>
</feature>
<feature type="region of interest" description="Disordered" evidence="1">
    <location>
        <begin position="1"/>
        <end position="53"/>
    </location>
</feature>
<feature type="transmembrane region" description="Helical" evidence="2">
    <location>
        <begin position="248"/>
        <end position="269"/>
    </location>
</feature>
<name>A0ABU8MUI9_9PSEU</name>
<evidence type="ECO:0000256" key="1">
    <source>
        <dbReference type="SAM" id="MobiDB-lite"/>
    </source>
</evidence>
<dbReference type="EMBL" id="JBBEGN010000017">
    <property type="protein sequence ID" value="MEJ2870985.1"/>
    <property type="molecule type" value="Genomic_DNA"/>
</dbReference>
<reference evidence="3 4" key="1">
    <citation type="submission" date="2024-03" db="EMBL/GenBank/DDBJ databases">
        <title>Actinomycetospora sp. OC33-EN08, a novel actinomycete isolated from wild orchid (Aerides multiflora).</title>
        <authorList>
            <person name="Suriyachadkun C."/>
        </authorList>
    </citation>
    <scope>NUCLEOTIDE SEQUENCE [LARGE SCALE GENOMIC DNA]</scope>
    <source>
        <strain evidence="3 4">OC33-EN08</strain>
    </source>
</reference>
<proteinExistence type="predicted"/>
<gene>
    <name evidence="3" type="ORF">WCD74_24695</name>
</gene>
<protein>
    <submittedName>
        <fullName evidence="3">Uncharacterized protein</fullName>
    </submittedName>
</protein>
<accession>A0ABU8MUI9</accession>
<evidence type="ECO:0000256" key="2">
    <source>
        <dbReference type="SAM" id="Phobius"/>
    </source>
</evidence>
<comment type="caution">
    <text evidence="3">The sequence shown here is derived from an EMBL/GenBank/DDBJ whole genome shotgun (WGS) entry which is preliminary data.</text>
</comment>
<evidence type="ECO:0000313" key="4">
    <source>
        <dbReference type="Proteomes" id="UP001385809"/>
    </source>
</evidence>
<keyword evidence="4" id="KW-1185">Reference proteome</keyword>
<feature type="transmembrane region" description="Helical" evidence="2">
    <location>
        <begin position="314"/>
        <end position="343"/>
    </location>
</feature>